<comment type="caution">
    <text evidence="1">The sequence shown here is derived from an EMBL/GenBank/DDBJ whole genome shotgun (WGS) entry which is preliminary data.</text>
</comment>
<accession>A0A9Q3FA60</accession>
<gene>
    <name evidence="1" type="ORF">O181_075229</name>
</gene>
<dbReference type="Proteomes" id="UP000765509">
    <property type="component" value="Unassembled WGS sequence"/>
</dbReference>
<name>A0A9Q3FA60_9BASI</name>
<evidence type="ECO:0000313" key="1">
    <source>
        <dbReference type="EMBL" id="MBW0535514.1"/>
    </source>
</evidence>
<keyword evidence="2" id="KW-1185">Reference proteome</keyword>
<proteinExistence type="predicted"/>
<protein>
    <submittedName>
        <fullName evidence="1">Uncharacterized protein</fullName>
    </submittedName>
</protein>
<dbReference type="AlphaFoldDB" id="A0A9Q3FA60"/>
<evidence type="ECO:0000313" key="2">
    <source>
        <dbReference type="Proteomes" id="UP000765509"/>
    </source>
</evidence>
<dbReference type="EMBL" id="AVOT02040309">
    <property type="protein sequence ID" value="MBW0535514.1"/>
    <property type="molecule type" value="Genomic_DNA"/>
</dbReference>
<reference evidence="1" key="1">
    <citation type="submission" date="2021-03" db="EMBL/GenBank/DDBJ databases">
        <title>Draft genome sequence of rust myrtle Austropuccinia psidii MF-1, a brazilian biotype.</title>
        <authorList>
            <person name="Quecine M.C."/>
            <person name="Pachon D.M.R."/>
            <person name="Bonatelli M.L."/>
            <person name="Correr F.H."/>
            <person name="Franceschini L.M."/>
            <person name="Leite T.F."/>
            <person name="Margarido G.R.A."/>
            <person name="Almeida C.A."/>
            <person name="Ferrarezi J.A."/>
            <person name="Labate C.A."/>
        </authorList>
    </citation>
    <scope>NUCLEOTIDE SEQUENCE</scope>
    <source>
        <strain evidence="1">MF-1</strain>
    </source>
</reference>
<organism evidence="1 2">
    <name type="scientific">Austropuccinia psidii MF-1</name>
    <dbReference type="NCBI Taxonomy" id="1389203"/>
    <lineage>
        <taxon>Eukaryota</taxon>
        <taxon>Fungi</taxon>
        <taxon>Dikarya</taxon>
        <taxon>Basidiomycota</taxon>
        <taxon>Pucciniomycotina</taxon>
        <taxon>Pucciniomycetes</taxon>
        <taxon>Pucciniales</taxon>
        <taxon>Sphaerophragmiaceae</taxon>
        <taxon>Austropuccinia</taxon>
    </lineage>
</organism>
<sequence>MHLHNKADITSTLTIKVKTMSESHKDGNKAIDRGINMLKPKHILRIHGSNFQTWEQQLRLIFNTYLQDPLYLQWGDISDNKYKCFCRAILLSLVPAPIQDSIITMRPCHAMYTWLKNHYFVMTRTSQCVAFNRLMLIELREGEVPSSLVLRLNKALIELKNQSGQLEEDHVMGKLVQHAVMQRPEVYRVVMEKLDTKILCSRSPTFASCVLTL</sequence>